<dbReference type="EMBL" id="MU865444">
    <property type="protein sequence ID" value="KAK4223016.1"/>
    <property type="molecule type" value="Genomic_DNA"/>
</dbReference>
<evidence type="ECO:0000313" key="1">
    <source>
        <dbReference type="EMBL" id="KAK4223016.1"/>
    </source>
</evidence>
<name>A0AAN6YQB0_9PEZI</name>
<protein>
    <submittedName>
        <fullName evidence="1">Uncharacterized protein</fullName>
    </submittedName>
</protein>
<reference evidence="1" key="2">
    <citation type="submission" date="2023-05" db="EMBL/GenBank/DDBJ databases">
        <authorList>
            <consortium name="Lawrence Berkeley National Laboratory"/>
            <person name="Steindorff A."/>
            <person name="Hensen N."/>
            <person name="Bonometti L."/>
            <person name="Westerberg I."/>
            <person name="Brannstrom I.O."/>
            <person name="Guillou S."/>
            <person name="Cros-Aarteil S."/>
            <person name="Calhoun S."/>
            <person name="Haridas S."/>
            <person name="Kuo A."/>
            <person name="Mondo S."/>
            <person name="Pangilinan J."/>
            <person name="Riley R."/>
            <person name="Labutti K."/>
            <person name="Andreopoulos B."/>
            <person name="Lipzen A."/>
            <person name="Chen C."/>
            <person name="Yanf M."/>
            <person name="Daum C."/>
            <person name="Ng V."/>
            <person name="Clum A."/>
            <person name="Ohm R."/>
            <person name="Martin F."/>
            <person name="Silar P."/>
            <person name="Natvig D."/>
            <person name="Lalanne C."/>
            <person name="Gautier V."/>
            <person name="Ament-Velasquez S.L."/>
            <person name="Kruys A."/>
            <person name="Hutchinson M.I."/>
            <person name="Powell A.J."/>
            <person name="Barry K."/>
            <person name="Miller A.N."/>
            <person name="Grigoriev I.V."/>
            <person name="Debuchy R."/>
            <person name="Gladieux P."/>
            <person name="Thoren M.H."/>
            <person name="Johannesson H."/>
        </authorList>
    </citation>
    <scope>NUCLEOTIDE SEQUENCE</scope>
    <source>
        <strain evidence="1">CBS 990.96</strain>
    </source>
</reference>
<evidence type="ECO:0000313" key="2">
    <source>
        <dbReference type="Proteomes" id="UP001301958"/>
    </source>
</evidence>
<comment type="caution">
    <text evidence="1">The sequence shown here is derived from an EMBL/GenBank/DDBJ whole genome shotgun (WGS) entry which is preliminary data.</text>
</comment>
<organism evidence="1 2">
    <name type="scientific">Podospora fimiseda</name>
    <dbReference type="NCBI Taxonomy" id="252190"/>
    <lineage>
        <taxon>Eukaryota</taxon>
        <taxon>Fungi</taxon>
        <taxon>Dikarya</taxon>
        <taxon>Ascomycota</taxon>
        <taxon>Pezizomycotina</taxon>
        <taxon>Sordariomycetes</taxon>
        <taxon>Sordariomycetidae</taxon>
        <taxon>Sordariales</taxon>
        <taxon>Podosporaceae</taxon>
        <taxon>Podospora</taxon>
    </lineage>
</organism>
<dbReference type="AlphaFoldDB" id="A0AAN6YQB0"/>
<dbReference type="Proteomes" id="UP001301958">
    <property type="component" value="Unassembled WGS sequence"/>
</dbReference>
<reference evidence="1" key="1">
    <citation type="journal article" date="2023" name="Mol. Phylogenet. Evol.">
        <title>Genome-scale phylogeny and comparative genomics of the fungal order Sordariales.</title>
        <authorList>
            <person name="Hensen N."/>
            <person name="Bonometti L."/>
            <person name="Westerberg I."/>
            <person name="Brannstrom I.O."/>
            <person name="Guillou S."/>
            <person name="Cros-Aarteil S."/>
            <person name="Calhoun S."/>
            <person name="Haridas S."/>
            <person name="Kuo A."/>
            <person name="Mondo S."/>
            <person name="Pangilinan J."/>
            <person name="Riley R."/>
            <person name="LaButti K."/>
            <person name="Andreopoulos B."/>
            <person name="Lipzen A."/>
            <person name="Chen C."/>
            <person name="Yan M."/>
            <person name="Daum C."/>
            <person name="Ng V."/>
            <person name="Clum A."/>
            <person name="Steindorff A."/>
            <person name="Ohm R.A."/>
            <person name="Martin F."/>
            <person name="Silar P."/>
            <person name="Natvig D.O."/>
            <person name="Lalanne C."/>
            <person name="Gautier V."/>
            <person name="Ament-Velasquez S.L."/>
            <person name="Kruys A."/>
            <person name="Hutchinson M.I."/>
            <person name="Powell A.J."/>
            <person name="Barry K."/>
            <person name="Miller A.N."/>
            <person name="Grigoriev I.V."/>
            <person name="Debuchy R."/>
            <person name="Gladieux P."/>
            <person name="Hiltunen Thoren M."/>
            <person name="Johannesson H."/>
        </authorList>
    </citation>
    <scope>NUCLEOTIDE SEQUENCE</scope>
    <source>
        <strain evidence="1">CBS 990.96</strain>
    </source>
</reference>
<accession>A0AAN6YQB0</accession>
<proteinExistence type="predicted"/>
<keyword evidence="2" id="KW-1185">Reference proteome</keyword>
<gene>
    <name evidence="1" type="ORF">QBC38DRAFT_517858</name>
</gene>
<sequence length="616" mass="69991">MSASHLMHLPKDVLDVILDHVWEFLPLHRHRTIKNIRLVCRGLEELATPLLLREWTVPIKFSSLSSFEKLVKSKPKVLKGIRKISIVTEYRPATLALSFPRFARFRWIQIEESCTEVLRMAESILVVDPQSRTREMEARLESYHEARDKYEQIRVSWFPHGVNHIVTEWPSPEMMEALERHIMAQDVPYNHEETQLRAILFEGFDEFRHLHRSQYHLISSRRFVQAIASAVVRIKHPVEIKFHDWSPLQQVEGMPGAADILLKDDGLENLMTQPLKWKQIEDNLPVVGSMGPNSTELPARLLSEVFVAIAKACLPGRPLIKSYEVCCQLAHPNTNYSSLEPSYASWGWSDFQHAVNSCSALSNFEFSGGFWGRLRETQVSKEQLKQLQNFLGPFLMSSQPLKNLYLNFGPLALHVHHPLICFDRFNASSIFAFVPDHGLVHLERLSLCNLQLVQSVFERFCSAIGDSLTEVILTDVDIDGESWIHVLDILRGSIRARMARQGRIATEKVAVTPVAEFKCIWGGELGPRTPKTMEEAAQIEETYGRPRRPSPEEVILKMSEYVGCKGGYKDGCARNPLLDPVVRTQLNLPNSSLDDAMEEGMAGLFADDGLEVLGSA</sequence>